<reference evidence="7 8" key="1">
    <citation type="submission" date="2019-02" db="EMBL/GenBank/DDBJ databases">
        <authorList>
            <person name="Manzano-Marin A."/>
            <person name="Manzano-Marin A."/>
        </authorList>
    </citation>
    <scope>NUCLEOTIDE SEQUENCE [LARGE SCALE GENOMIC DNA]</scope>
    <source>
        <strain evidence="7 8">ErCikochiana</strain>
    </source>
</reference>
<proteinExistence type="inferred from homology"/>
<dbReference type="GO" id="GO:0009279">
    <property type="term" value="C:cell outer membrane"/>
    <property type="evidence" value="ECO:0007669"/>
    <property type="project" value="TreeGrafter"/>
</dbReference>
<protein>
    <recommendedName>
        <fullName evidence="4">Lipopolysaccharide export system protein LptA</fullName>
    </recommendedName>
</protein>
<gene>
    <name evidence="4 7" type="primary">lptA</name>
    <name evidence="7" type="ORF">ERCIKOCA2762_644</name>
</gene>
<feature type="transmembrane region" description="Helical" evidence="5">
    <location>
        <begin position="12"/>
        <end position="30"/>
    </location>
</feature>
<comment type="function">
    <text evidence="4">Involved in the assembly of lipopolysaccharide (LPS). Required for the translocation of LPS from the inner membrane to the outer membrane. May form a bridge between the inner membrane and the outer membrane, via interactions with LptC and LptD, thereby facilitating LPS transfer across the periplasm.</text>
</comment>
<dbReference type="Proteomes" id="UP000294368">
    <property type="component" value="Chromosome"/>
</dbReference>
<dbReference type="InterPro" id="IPR005653">
    <property type="entry name" value="OstA-like_N"/>
</dbReference>
<evidence type="ECO:0000313" key="8">
    <source>
        <dbReference type="Proteomes" id="UP000294368"/>
    </source>
</evidence>
<name>A0A451DAY4_9GAMM</name>
<dbReference type="OrthoDB" id="5295619at2"/>
<dbReference type="HAMAP" id="MF_01914">
    <property type="entry name" value="LPS_assembly_LptA"/>
    <property type="match status" value="1"/>
</dbReference>
<keyword evidence="1 4" id="KW-0813">Transport</keyword>
<dbReference type="InterPro" id="IPR014340">
    <property type="entry name" value="LptA"/>
</dbReference>
<evidence type="ECO:0000256" key="3">
    <source>
        <dbReference type="ARBA" id="ARBA00022764"/>
    </source>
</evidence>
<evidence type="ECO:0000259" key="6">
    <source>
        <dbReference type="Pfam" id="PF03968"/>
    </source>
</evidence>
<dbReference type="AlphaFoldDB" id="A0A451DAY4"/>
<keyword evidence="3 4" id="KW-0574">Periplasm</keyword>
<dbReference type="PANTHER" id="PTHR36504:SF1">
    <property type="entry name" value="LIPOPOLYSACCHARIDE EXPORT SYSTEM PROTEIN LPTA"/>
    <property type="match status" value="1"/>
</dbReference>
<dbReference type="EMBL" id="LR217715">
    <property type="protein sequence ID" value="VFP83386.1"/>
    <property type="molecule type" value="Genomic_DNA"/>
</dbReference>
<keyword evidence="5" id="KW-0472">Membrane</keyword>
<comment type="subunit">
    <text evidence="4">Component of the lipopolysaccharide transport and assembly complex.</text>
</comment>
<comment type="similarity">
    <text evidence="4">Belongs to the LptA family.</text>
</comment>
<dbReference type="GO" id="GO:0015920">
    <property type="term" value="P:lipopolysaccharide transport"/>
    <property type="evidence" value="ECO:0007669"/>
    <property type="project" value="UniProtKB-UniRule"/>
</dbReference>
<evidence type="ECO:0000313" key="7">
    <source>
        <dbReference type="EMBL" id="VFP83386.1"/>
    </source>
</evidence>
<dbReference type="GO" id="GO:0001530">
    <property type="term" value="F:lipopolysaccharide binding"/>
    <property type="evidence" value="ECO:0007669"/>
    <property type="project" value="InterPro"/>
</dbReference>
<dbReference type="Pfam" id="PF03968">
    <property type="entry name" value="LptD_N"/>
    <property type="match status" value="1"/>
</dbReference>
<dbReference type="Gene3D" id="2.60.450.10">
    <property type="entry name" value="Lipopolysaccharide (LPS) transport protein A like domain"/>
    <property type="match status" value="1"/>
</dbReference>
<dbReference type="InterPro" id="IPR052037">
    <property type="entry name" value="LPS_export_LptA"/>
</dbReference>
<evidence type="ECO:0000256" key="2">
    <source>
        <dbReference type="ARBA" id="ARBA00022729"/>
    </source>
</evidence>
<dbReference type="NCBIfam" id="TIGR03002">
    <property type="entry name" value="outer_YhbN_LptA"/>
    <property type="match status" value="1"/>
</dbReference>
<evidence type="ECO:0000256" key="1">
    <source>
        <dbReference type="ARBA" id="ARBA00022448"/>
    </source>
</evidence>
<feature type="domain" description="Organic solvent tolerance-like N-terminal" evidence="6">
    <location>
        <begin position="37"/>
        <end position="148"/>
    </location>
</feature>
<accession>A0A451DAY4</accession>
<sequence length="171" mass="19271" precursor="true">MTYIIYMKIIKWFIGIFFLMCSASVLSLTADFSQPIHIHADHQMIDIIKNIATATGNVLVTQGSIKLTADKIILNRPGGDNQKIFIDADGSLTTFYQMQENGKPIKGHAKQIHYELNTNKVELNGNAYLEQLNSNIQCDHLIYRIKENKIDAIGQNGHRITSTLIPSQLKK</sequence>
<dbReference type="GO" id="GO:0043165">
    <property type="term" value="P:Gram-negative-bacterium-type cell outer membrane assembly"/>
    <property type="evidence" value="ECO:0007669"/>
    <property type="project" value="UniProtKB-UniRule"/>
</dbReference>
<dbReference type="GO" id="GO:0017089">
    <property type="term" value="F:glycolipid transfer activity"/>
    <property type="evidence" value="ECO:0007669"/>
    <property type="project" value="TreeGrafter"/>
</dbReference>
<keyword evidence="5" id="KW-0812">Transmembrane</keyword>
<keyword evidence="5" id="KW-1133">Transmembrane helix</keyword>
<evidence type="ECO:0000256" key="5">
    <source>
        <dbReference type="SAM" id="Phobius"/>
    </source>
</evidence>
<keyword evidence="2" id="KW-0732">Signal</keyword>
<comment type="subcellular location">
    <subcellularLocation>
        <location evidence="4">Periplasm</location>
    </subcellularLocation>
</comment>
<organism evidence="7 8">
    <name type="scientific">Candidatus Erwinia haradaeae</name>
    <dbReference type="NCBI Taxonomy" id="1922217"/>
    <lineage>
        <taxon>Bacteria</taxon>
        <taxon>Pseudomonadati</taxon>
        <taxon>Pseudomonadota</taxon>
        <taxon>Gammaproteobacteria</taxon>
        <taxon>Enterobacterales</taxon>
        <taxon>Erwiniaceae</taxon>
        <taxon>Erwinia</taxon>
    </lineage>
</organism>
<dbReference type="RefSeq" id="WP_157988722.1">
    <property type="nucleotide sequence ID" value="NZ_LR217715.1"/>
</dbReference>
<dbReference type="PANTHER" id="PTHR36504">
    <property type="entry name" value="LIPOPOLYSACCHARIDE EXPORT SYSTEM PROTEIN LPTA"/>
    <property type="match status" value="1"/>
</dbReference>
<dbReference type="GO" id="GO:0030288">
    <property type="term" value="C:outer membrane-bounded periplasmic space"/>
    <property type="evidence" value="ECO:0007669"/>
    <property type="project" value="TreeGrafter"/>
</dbReference>
<evidence type="ECO:0000256" key="4">
    <source>
        <dbReference type="HAMAP-Rule" id="MF_01914"/>
    </source>
</evidence>